<protein>
    <submittedName>
        <fullName evidence="1">Uncharacterized protein</fullName>
    </submittedName>
</protein>
<keyword evidence="2" id="KW-1185">Reference proteome</keyword>
<evidence type="ECO:0000313" key="1">
    <source>
        <dbReference type="EMBL" id="AVR76022.1"/>
    </source>
</evidence>
<dbReference type="EMBL" id="MG676224">
    <property type="protein sequence ID" value="AVR76022.1"/>
    <property type="molecule type" value="Genomic_DNA"/>
</dbReference>
<name>A0A2R4ALV2_9CAUD</name>
<organism evidence="1 2">
    <name type="scientific">Aeromonas phage AhSzq-1</name>
    <dbReference type="NCBI Taxonomy" id="2138298"/>
    <lineage>
        <taxon>Viruses</taxon>
        <taxon>Duplodnaviria</taxon>
        <taxon>Heunggongvirae</taxon>
        <taxon>Uroviricota</taxon>
        <taxon>Caudoviricetes</taxon>
        <taxon>Demerecviridae</taxon>
        <taxon>Shenzhenvirus</taxon>
        <taxon>Shenzhenvirus AhSzq1</taxon>
    </lineage>
</organism>
<accession>A0A2R4ALV2</accession>
<dbReference type="Proteomes" id="UP000244741">
    <property type="component" value="Segment"/>
</dbReference>
<reference evidence="1 2" key="1">
    <citation type="submission" date="2017-12" db="EMBL/GenBank/DDBJ databases">
        <title>Genomic characterization of T5-related Aeromonas hydrophila phages AhSzq-1 and AhSzw-1 and proposal to be two new species.</title>
        <authorList>
            <person name="Chen L."/>
            <person name="Yuan S."/>
            <person name="Ma Y."/>
        </authorList>
    </citation>
    <scope>NUCLEOTIDE SEQUENCE [LARGE SCALE GENOMIC DNA]</scope>
    <source>
        <strain evidence="1">Seawater</strain>
    </source>
</reference>
<gene>
    <name evidence="1" type="ORF">AhSzq1_129</name>
</gene>
<proteinExistence type="predicted"/>
<evidence type="ECO:0000313" key="2">
    <source>
        <dbReference type="Proteomes" id="UP000244741"/>
    </source>
</evidence>
<sequence length="43" mass="5009">MVDPKYLRKDGGIKNLGVPPEIKTQWFIEKAKEVHGELYDYSD</sequence>